<proteinExistence type="predicted"/>
<keyword evidence="1" id="KW-1133">Transmembrane helix</keyword>
<dbReference type="PANTHER" id="PTHR43751">
    <property type="entry name" value="SULFATASE"/>
    <property type="match status" value="1"/>
</dbReference>
<feature type="transmembrane region" description="Helical" evidence="1">
    <location>
        <begin position="54"/>
        <end position="79"/>
    </location>
</feature>
<dbReference type="AlphaFoldDB" id="A0A412TX63"/>
<dbReference type="InterPro" id="IPR017850">
    <property type="entry name" value="Alkaline_phosphatase_core_sf"/>
</dbReference>
<feature type="transmembrane region" description="Helical" evidence="1">
    <location>
        <begin position="91"/>
        <end position="114"/>
    </location>
</feature>
<protein>
    <submittedName>
        <fullName evidence="4">DUF3413 domain-containing protein</fullName>
    </submittedName>
</protein>
<evidence type="ECO:0000313" key="4">
    <source>
        <dbReference type="EMBL" id="RGU58465.1"/>
    </source>
</evidence>
<gene>
    <name evidence="4" type="ORF">DWW57_01750</name>
</gene>
<dbReference type="SUPFAM" id="SSF53649">
    <property type="entry name" value="Alkaline phosphatase-like"/>
    <property type="match status" value="1"/>
</dbReference>
<dbReference type="InterPro" id="IPR052701">
    <property type="entry name" value="GAG_Ulvan_Degrading_Sulfatases"/>
</dbReference>
<keyword evidence="1" id="KW-0472">Membrane</keyword>
<dbReference type="Pfam" id="PF11893">
    <property type="entry name" value="DUF3413"/>
    <property type="match status" value="1"/>
</dbReference>
<evidence type="ECO:0000313" key="5">
    <source>
        <dbReference type="Proteomes" id="UP000284243"/>
    </source>
</evidence>
<dbReference type="InterPro" id="IPR000917">
    <property type="entry name" value="Sulfatase_N"/>
</dbReference>
<keyword evidence="1" id="KW-0812">Transmembrane</keyword>
<feature type="transmembrane region" description="Helical" evidence="1">
    <location>
        <begin position="141"/>
        <end position="164"/>
    </location>
</feature>
<dbReference type="Pfam" id="PF00884">
    <property type="entry name" value="Sulfatase"/>
    <property type="match status" value="1"/>
</dbReference>
<organism evidence="4 5">
    <name type="scientific">Odoribacter splanchnicus</name>
    <dbReference type="NCBI Taxonomy" id="28118"/>
    <lineage>
        <taxon>Bacteria</taxon>
        <taxon>Pseudomonadati</taxon>
        <taxon>Bacteroidota</taxon>
        <taxon>Bacteroidia</taxon>
        <taxon>Bacteroidales</taxon>
        <taxon>Odoribacteraceae</taxon>
        <taxon>Odoribacter</taxon>
    </lineage>
</organism>
<evidence type="ECO:0000259" key="3">
    <source>
        <dbReference type="Pfam" id="PF11893"/>
    </source>
</evidence>
<evidence type="ECO:0000259" key="2">
    <source>
        <dbReference type="Pfam" id="PF00884"/>
    </source>
</evidence>
<name>A0A412TX63_9BACT</name>
<comment type="caution">
    <text evidence="4">The sequence shown here is derived from an EMBL/GenBank/DDBJ whole genome shotgun (WGS) entry which is preliminary data.</text>
</comment>
<dbReference type="PIRSF" id="PIRSF004950">
    <property type="entry name" value="Mmb_sulf_HI0842"/>
    <property type="match status" value="1"/>
</dbReference>
<feature type="transmembrane region" description="Helical" evidence="1">
    <location>
        <begin position="176"/>
        <end position="196"/>
    </location>
</feature>
<feature type="transmembrane region" description="Helical" evidence="1">
    <location>
        <begin position="20"/>
        <end position="42"/>
    </location>
</feature>
<reference evidence="4 5" key="1">
    <citation type="submission" date="2018-08" db="EMBL/GenBank/DDBJ databases">
        <title>A genome reference for cultivated species of the human gut microbiota.</title>
        <authorList>
            <person name="Zou Y."/>
            <person name="Xue W."/>
            <person name="Luo G."/>
        </authorList>
    </citation>
    <scope>NUCLEOTIDE SEQUENCE [LARGE SCALE GENOMIC DNA]</scope>
    <source>
        <strain evidence="4 5">AF16-14</strain>
    </source>
</reference>
<dbReference type="Gene3D" id="3.40.720.10">
    <property type="entry name" value="Alkaline Phosphatase, subunit A"/>
    <property type="match status" value="1"/>
</dbReference>
<dbReference type="EMBL" id="QRYC01000002">
    <property type="protein sequence ID" value="RGU58465.1"/>
    <property type="molecule type" value="Genomic_DNA"/>
</dbReference>
<accession>A0A412TX63</accession>
<dbReference type="InterPro" id="IPR024588">
    <property type="entry name" value="YejM_N"/>
</dbReference>
<evidence type="ECO:0000256" key="1">
    <source>
        <dbReference type="SAM" id="Phobius"/>
    </source>
</evidence>
<feature type="domain" description="Inner membrane protein YejM N-terminal" evidence="3">
    <location>
        <begin position="38"/>
        <end position="255"/>
    </location>
</feature>
<dbReference type="PANTHER" id="PTHR43751:SF3">
    <property type="entry name" value="SULFATASE N-TERMINAL DOMAIN-CONTAINING PROTEIN"/>
    <property type="match status" value="1"/>
</dbReference>
<feature type="domain" description="Sulfatase N-terminal" evidence="2">
    <location>
        <begin position="264"/>
        <end position="540"/>
    </location>
</feature>
<dbReference type="CDD" id="cd16148">
    <property type="entry name" value="sulfatase_like"/>
    <property type="match status" value="1"/>
</dbReference>
<dbReference type="InterPro" id="IPR012159">
    <property type="entry name" value="YejM-like"/>
</dbReference>
<dbReference type="Proteomes" id="UP000284243">
    <property type="component" value="Unassembled WGS sequence"/>
</dbReference>
<sequence>MFSSKLSINKMNTLQNRLQLGFAIYIAGSFTLFLQFFLYLLQSNIASTTDFAGYGYYLVAAFAHAGLFALIPYLLYILMSLACPFPRFNQGLLITFYFLLNIIAYLNGLVFQLYKFHINGLVLDMVFGQDAGQVFNFETSLILRFALTILAVGFLFSGIIWIAYRFYQRLRRRQIILYLVLFVCSTLSAHLVHAYAAASNQFSIQNVATCLPQFYPLTANKLMAKLGIIHHPVSHPQLNDNTTLNTGITYPLHPLISNDTVSRKNIIFILLDSWNPRIFDTETMPNLSGFATRSSVFTHHLSSSSGTRGSIFGLFFGISPTYWKAFELSGTSPLFIQTLLEQGYDVQTFPSATLQNPPFDRIIFGEVPHLRTETQGATPFDRDTRLTADFLQYLDQKPDKPFFAFLFYDLLHAISIPAPHRHKFEPSWEYANYMALNNEMDATPFFNLYRNCGWYVDSLVGSIVGELEHKGLLDNSILVITGDHSQEFNENKKNYWGHGSNYSDAQIHVPFIYYEPGQAPRNYHHTTTHYDIVPTLMHTLFGVSNPPGDYSMGHFLTDSLRPLFHLTGTEENYAFVTPEAIYEKKHSGRIVVTDSLLNPIDHPMSPQLLKEVLEYKNRFRKKD</sequence>